<organism evidence="4 5">
    <name type="scientific">Castellaniella hirudinis</name>
    <dbReference type="NCBI Taxonomy" id="1144617"/>
    <lineage>
        <taxon>Bacteria</taxon>
        <taxon>Pseudomonadati</taxon>
        <taxon>Pseudomonadota</taxon>
        <taxon>Betaproteobacteria</taxon>
        <taxon>Burkholderiales</taxon>
        <taxon>Alcaligenaceae</taxon>
        <taxon>Castellaniella</taxon>
    </lineage>
</organism>
<comment type="similarity">
    <text evidence="1">Belongs to the short-chain dehydrogenases/reductases (SDR) family.</text>
</comment>
<dbReference type="SMART" id="SM00822">
    <property type="entry name" value="PKS_KR"/>
    <property type="match status" value="1"/>
</dbReference>
<dbReference type="EMBL" id="JBHSDY010000002">
    <property type="protein sequence ID" value="MFC4297120.1"/>
    <property type="molecule type" value="Genomic_DNA"/>
</dbReference>
<name>A0ABV8RUM5_9BURK</name>
<evidence type="ECO:0000313" key="4">
    <source>
        <dbReference type="EMBL" id="MFC4297120.1"/>
    </source>
</evidence>
<dbReference type="PANTHER" id="PTHR43639">
    <property type="entry name" value="OXIDOREDUCTASE, SHORT-CHAIN DEHYDROGENASE/REDUCTASE FAMILY (AFU_ORTHOLOGUE AFUA_5G02870)"/>
    <property type="match status" value="1"/>
</dbReference>
<accession>A0ABV8RUM5</accession>
<dbReference type="Gene3D" id="3.40.50.720">
    <property type="entry name" value="NAD(P)-binding Rossmann-like Domain"/>
    <property type="match status" value="1"/>
</dbReference>
<evidence type="ECO:0000259" key="3">
    <source>
        <dbReference type="SMART" id="SM00822"/>
    </source>
</evidence>
<dbReference type="PRINTS" id="PR00080">
    <property type="entry name" value="SDRFAMILY"/>
</dbReference>
<evidence type="ECO:0000256" key="1">
    <source>
        <dbReference type="ARBA" id="ARBA00006484"/>
    </source>
</evidence>
<dbReference type="RefSeq" id="WP_376811992.1">
    <property type="nucleotide sequence ID" value="NZ_JBHSDY010000002.1"/>
</dbReference>
<reference evidence="5" key="1">
    <citation type="journal article" date="2019" name="Int. J. Syst. Evol. Microbiol.">
        <title>The Global Catalogue of Microorganisms (GCM) 10K type strain sequencing project: providing services to taxonomists for standard genome sequencing and annotation.</title>
        <authorList>
            <consortium name="The Broad Institute Genomics Platform"/>
            <consortium name="The Broad Institute Genome Sequencing Center for Infectious Disease"/>
            <person name="Wu L."/>
            <person name="Ma J."/>
        </authorList>
    </citation>
    <scope>NUCLEOTIDE SEQUENCE [LARGE SCALE GENOMIC DNA]</scope>
    <source>
        <strain evidence="5">CGMCC 1.19029</strain>
    </source>
</reference>
<dbReference type="SUPFAM" id="SSF51735">
    <property type="entry name" value="NAD(P)-binding Rossmann-fold domains"/>
    <property type="match status" value="1"/>
</dbReference>
<dbReference type="InterPro" id="IPR020904">
    <property type="entry name" value="Sc_DH/Rdtase_CS"/>
</dbReference>
<gene>
    <name evidence="4" type="ORF">ACFO0J_03580</name>
</gene>
<proteinExistence type="inferred from homology"/>
<protein>
    <submittedName>
        <fullName evidence="4">SDR family NAD(P)-dependent oxidoreductase</fullName>
        <ecNumber evidence="4">1.1.1.-</ecNumber>
    </submittedName>
</protein>
<dbReference type="InterPro" id="IPR057326">
    <property type="entry name" value="KR_dom"/>
</dbReference>
<dbReference type="GO" id="GO:0016491">
    <property type="term" value="F:oxidoreductase activity"/>
    <property type="evidence" value="ECO:0007669"/>
    <property type="project" value="UniProtKB-KW"/>
</dbReference>
<dbReference type="EC" id="1.1.1.-" evidence="4"/>
<dbReference type="InterPro" id="IPR002347">
    <property type="entry name" value="SDR_fam"/>
</dbReference>
<dbReference type="InterPro" id="IPR036291">
    <property type="entry name" value="NAD(P)-bd_dom_sf"/>
</dbReference>
<feature type="domain" description="Ketoreductase" evidence="3">
    <location>
        <begin position="4"/>
        <end position="184"/>
    </location>
</feature>
<dbReference type="PROSITE" id="PS00061">
    <property type="entry name" value="ADH_SHORT"/>
    <property type="match status" value="1"/>
</dbReference>
<evidence type="ECO:0000256" key="2">
    <source>
        <dbReference type="ARBA" id="ARBA00023002"/>
    </source>
</evidence>
<dbReference type="PRINTS" id="PR00081">
    <property type="entry name" value="GDHRDH"/>
</dbReference>
<dbReference type="PANTHER" id="PTHR43639:SF1">
    <property type="entry name" value="SHORT-CHAIN DEHYDROGENASE_REDUCTASE FAMILY PROTEIN"/>
    <property type="match status" value="1"/>
</dbReference>
<dbReference type="Proteomes" id="UP001595756">
    <property type="component" value="Unassembled WGS sequence"/>
</dbReference>
<comment type="caution">
    <text evidence="4">The sequence shown here is derived from an EMBL/GenBank/DDBJ whole genome shotgun (WGS) entry which is preliminary data.</text>
</comment>
<keyword evidence="2 4" id="KW-0560">Oxidoreductase</keyword>
<keyword evidence="5" id="KW-1185">Reference proteome</keyword>
<evidence type="ECO:0000313" key="5">
    <source>
        <dbReference type="Proteomes" id="UP001595756"/>
    </source>
</evidence>
<sequence length="247" mass="25845">MMDQIALVTGAAQGLGLVIAQSLHAAGFKVVLTDHRLDLAEQAAAGLDAGGERVLPLQLDVMRKPDFEAALAATLDRWGQLHVLVNNAAMTKATPVMDISPEEFDAVLATNLRGTLFGCQVVGAHMARAGYGRLINMGSLAGQNGGTATGAHYACSKGAIVTLTKIFARELGPRGVTANAISPGPMDLPSVHALVPPEKLEQIVQGIPVRRLGDPHFVADLVVRLAARDAGFVNGATWDVNGGLFMR</sequence>
<dbReference type="Pfam" id="PF13561">
    <property type="entry name" value="adh_short_C2"/>
    <property type="match status" value="1"/>
</dbReference>